<dbReference type="AlphaFoldDB" id="G5GIG0"/>
<evidence type="ECO:0000313" key="4">
    <source>
        <dbReference type="Proteomes" id="UP000003011"/>
    </source>
</evidence>
<dbReference type="InterPro" id="IPR026906">
    <property type="entry name" value="LRR_5"/>
</dbReference>
<dbReference type="HOGENOM" id="CLU_1132411_0_0_9"/>
<feature type="region of interest" description="Disordered" evidence="1">
    <location>
        <begin position="81"/>
        <end position="146"/>
    </location>
</feature>
<dbReference type="Proteomes" id="UP000003011">
    <property type="component" value="Unassembled WGS sequence"/>
</dbReference>
<evidence type="ECO:0000256" key="2">
    <source>
        <dbReference type="SAM" id="SignalP"/>
    </source>
</evidence>
<dbReference type="RefSeq" id="WP_005540928.1">
    <property type="nucleotide sequence ID" value="NZ_JH378832.1"/>
</dbReference>
<dbReference type="PATRIC" id="fig|679200.3.peg.1433"/>
<organism evidence="3 4">
    <name type="scientific">Johnsonella ignava ATCC 51276</name>
    <dbReference type="NCBI Taxonomy" id="679200"/>
    <lineage>
        <taxon>Bacteria</taxon>
        <taxon>Bacillati</taxon>
        <taxon>Bacillota</taxon>
        <taxon>Clostridia</taxon>
        <taxon>Lachnospirales</taxon>
        <taxon>Lachnospiraceae</taxon>
        <taxon>Johnsonella</taxon>
    </lineage>
</organism>
<dbReference type="InterPro" id="IPR032675">
    <property type="entry name" value="LRR_dom_sf"/>
</dbReference>
<sequence>MKKKRNILLGLTFVFLTSTVIVWADPYNNENTLQRGSEFIQENTGDGTLVKVLENKTSDNEDIKDYNYKIKASESETVLTATGSNAKTKASDTEVKEADTKAKASGTEVKDSDANAKGVDTEVKDSDSKTKASDDEVKDSEKETSDISNKDFDIEGTVLIKYNGTDEKVIVPDVVEVIGKEAFKGNPYVKELILPNSVKCAESEAFAYMENLEVIEKGLFFYTHYVDIYDGCNKITEFKVRREYY</sequence>
<proteinExistence type="predicted"/>
<feature type="signal peptide" evidence="2">
    <location>
        <begin position="1"/>
        <end position="24"/>
    </location>
</feature>
<dbReference type="Gene3D" id="3.80.10.10">
    <property type="entry name" value="Ribonuclease Inhibitor"/>
    <property type="match status" value="1"/>
</dbReference>
<dbReference type="Pfam" id="PF13306">
    <property type="entry name" value="LRR_5"/>
    <property type="match status" value="1"/>
</dbReference>
<accession>G5GIG0</accession>
<keyword evidence="4" id="KW-1185">Reference proteome</keyword>
<dbReference type="STRING" id="679200.HMPREF9333_01350"/>
<keyword evidence="2" id="KW-0732">Signal</keyword>
<name>G5GIG0_9FIRM</name>
<feature type="compositionally biased region" description="Basic and acidic residues" evidence="1">
    <location>
        <begin position="89"/>
        <end position="146"/>
    </location>
</feature>
<evidence type="ECO:0008006" key="5">
    <source>
        <dbReference type="Google" id="ProtNLM"/>
    </source>
</evidence>
<protein>
    <recommendedName>
        <fullName evidence="5">Leucine rich repeat-containing protein</fullName>
    </recommendedName>
</protein>
<dbReference type="OrthoDB" id="1814867at2"/>
<evidence type="ECO:0000256" key="1">
    <source>
        <dbReference type="SAM" id="MobiDB-lite"/>
    </source>
</evidence>
<reference evidence="3 4" key="1">
    <citation type="submission" date="2011-08" db="EMBL/GenBank/DDBJ databases">
        <title>The Genome Sequence of Johnsonella ignava ATCC 51276.</title>
        <authorList>
            <consortium name="The Broad Institute Genome Sequencing Platform"/>
            <person name="Earl A."/>
            <person name="Ward D."/>
            <person name="Feldgarden M."/>
            <person name="Gevers D."/>
            <person name="Izard J."/>
            <person name="Blanton J.M."/>
            <person name="Baranova O.V."/>
            <person name="Dewhirst F.E."/>
            <person name="Young S.K."/>
            <person name="Zeng Q."/>
            <person name="Gargeya S."/>
            <person name="Fitzgerald M."/>
            <person name="Haas B."/>
            <person name="Abouelleil A."/>
            <person name="Alvarado L."/>
            <person name="Arachchi H.M."/>
            <person name="Berlin A."/>
            <person name="Brown A."/>
            <person name="Chapman S.B."/>
            <person name="Chen Z."/>
            <person name="Dunbar C."/>
            <person name="Freedman E."/>
            <person name="Gearin G."/>
            <person name="Gellesch M."/>
            <person name="Goldberg J."/>
            <person name="Griggs A."/>
            <person name="Gujja S."/>
            <person name="Heiman D."/>
            <person name="Howarth C."/>
            <person name="Larson L."/>
            <person name="Lui A."/>
            <person name="MacDonald P.J.P."/>
            <person name="Montmayeur A."/>
            <person name="Murphy C."/>
            <person name="Neiman D."/>
            <person name="Pearson M."/>
            <person name="Priest M."/>
            <person name="Roberts A."/>
            <person name="Saif S."/>
            <person name="Shea T."/>
            <person name="Shenoy N."/>
            <person name="Sisk P."/>
            <person name="Stolte C."/>
            <person name="Sykes S."/>
            <person name="Wortman J."/>
            <person name="Nusbaum C."/>
            <person name="Birren B."/>
        </authorList>
    </citation>
    <scope>NUCLEOTIDE SEQUENCE [LARGE SCALE GENOMIC DNA]</scope>
    <source>
        <strain evidence="3 4">ATCC 51276</strain>
    </source>
</reference>
<gene>
    <name evidence="3" type="ORF">HMPREF9333_01350</name>
</gene>
<comment type="caution">
    <text evidence="3">The sequence shown here is derived from an EMBL/GenBank/DDBJ whole genome shotgun (WGS) entry which is preliminary data.</text>
</comment>
<dbReference type="EMBL" id="ACZL01000021">
    <property type="protein sequence ID" value="EHI55635.1"/>
    <property type="molecule type" value="Genomic_DNA"/>
</dbReference>
<dbReference type="eggNOG" id="ENOG503454I">
    <property type="taxonomic scope" value="Bacteria"/>
</dbReference>
<feature type="chain" id="PRO_5003477312" description="Leucine rich repeat-containing protein" evidence="2">
    <location>
        <begin position="25"/>
        <end position="245"/>
    </location>
</feature>
<evidence type="ECO:0000313" key="3">
    <source>
        <dbReference type="EMBL" id="EHI55635.1"/>
    </source>
</evidence>